<dbReference type="InterPro" id="IPR048555">
    <property type="entry name" value="DACNH"/>
</dbReference>
<dbReference type="EMBL" id="JACJSG010000070">
    <property type="protein sequence ID" value="MBD2505128.1"/>
    <property type="molecule type" value="Genomic_DNA"/>
</dbReference>
<proteinExistence type="predicted"/>
<accession>A0ABR8DDQ9</accession>
<dbReference type="Pfam" id="PF21750">
    <property type="entry name" value="DACNH"/>
    <property type="match status" value="1"/>
</dbReference>
<dbReference type="Pfam" id="PF02457">
    <property type="entry name" value="DAC"/>
    <property type="match status" value="1"/>
</dbReference>
<dbReference type="PROSITE" id="PS51794">
    <property type="entry name" value="DAC"/>
    <property type="match status" value="1"/>
</dbReference>
<name>A0ABR8DDQ9_9NOST</name>
<comment type="caution">
    <text evidence="2">The sequence shown here is derived from an EMBL/GenBank/DDBJ whole genome shotgun (WGS) entry which is preliminary data.</text>
</comment>
<dbReference type="RefSeq" id="WP_190479617.1">
    <property type="nucleotide sequence ID" value="NZ_JACJSG010000070.1"/>
</dbReference>
<reference evidence="2 3" key="1">
    <citation type="journal article" date="2020" name="ISME J.">
        <title>Comparative genomics reveals insights into cyanobacterial evolution and habitat adaptation.</title>
        <authorList>
            <person name="Chen M.Y."/>
            <person name="Teng W.K."/>
            <person name="Zhao L."/>
            <person name="Hu C.X."/>
            <person name="Zhou Y.K."/>
            <person name="Han B.P."/>
            <person name="Song L.R."/>
            <person name="Shu W.S."/>
        </authorList>
    </citation>
    <scope>NUCLEOTIDE SEQUENCE [LARGE SCALE GENOMIC DNA]</scope>
    <source>
        <strain evidence="2 3">FACHB-119</strain>
    </source>
</reference>
<dbReference type="Gene3D" id="3.40.1700.10">
    <property type="entry name" value="DNA integrity scanning protein, DisA, N-terminal domain"/>
    <property type="match status" value="1"/>
</dbReference>
<dbReference type="InterPro" id="IPR036888">
    <property type="entry name" value="DNA_integrity_DisA_N_sf"/>
</dbReference>
<feature type="domain" description="DAC" evidence="1">
    <location>
        <begin position="357"/>
        <end position="501"/>
    </location>
</feature>
<gene>
    <name evidence="2" type="ORF">H6G83_31760</name>
</gene>
<dbReference type="InterPro" id="IPR003390">
    <property type="entry name" value="DNA_integrity_scan_DisA_N"/>
</dbReference>
<keyword evidence="3" id="KW-1185">Reference proteome</keyword>
<dbReference type="SUPFAM" id="SSF143597">
    <property type="entry name" value="YojJ-like"/>
    <property type="match status" value="1"/>
</dbReference>
<protein>
    <submittedName>
        <fullName evidence="2">DNA integrity scanning protein DisA nucleotide-binding domain protein</fullName>
    </submittedName>
</protein>
<dbReference type="Pfam" id="PF21752">
    <property type="entry name" value="DACNG"/>
    <property type="match status" value="1"/>
</dbReference>
<organism evidence="2 3">
    <name type="scientific">Anabaena azotica FACHB-119</name>
    <dbReference type="NCBI Taxonomy" id="947527"/>
    <lineage>
        <taxon>Bacteria</taxon>
        <taxon>Bacillati</taxon>
        <taxon>Cyanobacteriota</taxon>
        <taxon>Cyanophyceae</taxon>
        <taxon>Nostocales</taxon>
        <taxon>Nostocaceae</taxon>
        <taxon>Anabaena</taxon>
        <taxon>Anabaena azotica</taxon>
    </lineage>
</organism>
<evidence type="ECO:0000259" key="1">
    <source>
        <dbReference type="PROSITE" id="PS51794"/>
    </source>
</evidence>
<sequence length="586" mass="67382">METIEMFMWGYQRHFQCSAQTAAEKIFSRLASNLEPCVFLVGVLNQNRDDRHTICLEPEDCGYNPSQFAEVKKQAEHIEAIDSDRNIWHTHPIAQERHEQFLKRKALRTAIHQIVNHMSKYHNIISFCSYPVQVEQYWVIVVLQFNRERYLAQYSLTNNERDRLTIYTSLLDATVALYFEECTKALITQEPGSSFNIFDRDYDEVIRTAGKNLMYTPSTVCREFEGWHGLFEACNTISSLNYEGAEGIGKMLISKRGHPNVEITLTLLTPVKLQNYRAVRKLLEMSSDEICLLSDSGYIYGLGNLKGSYEQRAEDLFLVNFTKHYTWELLHADHVMMRVAYRQPELPKASINKHKFETDIKRIFPEITSQEISRLWDLVLEATKQKHGTMVVVSSGAKEESNRLKNQATVIEPVEITTQIMKVITAIDGAVLIDPSSTCYAIGVILDGLASEKGSPGRGARYNSAIRYVETNGYPCMAIVVSEDGSIDLVPNLMPQILRSLITKAIERLKELKEDKNFDSQKFYKVIDWLSKHKFYLNVETCNTVNSLKQQVQLTRDRVIDPMAIRINYPDFSPNPEINESYFLDE</sequence>
<dbReference type="Proteomes" id="UP000661112">
    <property type="component" value="Unassembled WGS sequence"/>
</dbReference>
<evidence type="ECO:0000313" key="3">
    <source>
        <dbReference type="Proteomes" id="UP000661112"/>
    </source>
</evidence>
<evidence type="ECO:0000313" key="2">
    <source>
        <dbReference type="EMBL" id="MBD2505128.1"/>
    </source>
</evidence>
<dbReference type="InterPro" id="IPR048554">
    <property type="entry name" value="DACNG"/>
</dbReference>